<evidence type="ECO:0000256" key="1">
    <source>
        <dbReference type="SAM" id="MobiDB-lite"/>
    </source>
</evidence>
<proteinExistence type="predicted"/>
<dbReference type="EMBL" id="JAZHXJ010001829">
    <property type="protein sequence ID" value="KAL1843432.1"/>
    <property type="molecule type" value="Genomic_DNA"/>
</dbReference>
<feature type="region of interest" description="Disordered" evidence="1">
    <location>
        <begin position="1"/>
        <end position="29"/>
    </location>
</feature>
<keyword evidence="3" id="KW-1185">Reference proteome</keyword>
<accession>A0ABR3VNF3</accession>
<sequence length="129" mass="14823">MAFSRRMLFRSPPPTTLHRMKPSSHERPPPSANGYYLLCRSVSCWTRVHVYMPEAQLATHVRRVLAINEAFCGDTLPHQGDALRAARLCATRRQWFYVCCVRPWSIARRSTYILPMVSSVQPGMCDKTL</sequence>
<organism evidence="2 3">
    <name type="scientific">Phialemonium thermophilum</name>
    <dbReference type="NCBI Taxonomy" id="223376"/>
    <lineage>
        <taxon>Eukaryota</taxon>
        <taxon>Fungi</taxon>
        <taxon>Dikarya</taxon>
        <taxon>Ascomycota</taxon>
        <taxon>Pezizomycotina</taxon>
        <taxon>Sordariomycetes</taxon>
        <taxon>Sordariomycetidae</taxon>
        <taxon>Cephalothecales</taxon>
        <taxon>Cephalothecaceae</taxon>
        <taxon>Phialemonium</taxon>
    </lineage>
</organism>
<dbReference type="Proteomes" id="UP001586593">
    <property type="component" value="Unassembled WGS sequence"/>
</dbReference>
<comment type="caution">
    <text evidence="2">The sequence shown here is derived from an EMBL/GenBank/DDBJ whole genome shotgun (WGS) entry which is preliminary data.</text>
</comment>
<reference evidence="2 3" key="1">
    <citation type="journal article" date="2024" name="Commun. Biol.">
        <title>Comparative genomic analysis of thermophilic fungi reveals convergent evolutionary adaptations and gene losses.</title>
        <authorList>
            <person name="Steindorff A.S."/>
            <person name="Aguilar-Pontes M.V."/>
            <person name="Robinson A.J."/>
            <person name="Andreopoulos B."/>
            <person name="LaButti K."/>
            <person name="Kuo A."/>
            <person name="Mondo S."/>
            <person name="Riley R."/>
            <person name="Otillar R."/>
            <person name="Haridas S."/>
            <person name="Lipzen A."/>
            <person name="Grimwood J."/>
            <person name="Schmutz J."/>
            <person name="Clum A."/>
            <person name="Reid I.D."/>
            <person name="Moisan M.C."/>
            <person name="Butler G."/>
            <person name="Nguyen T.T.M."/>
            <person name="Dewar K."/>
            <person name="Conant G."/>
            <person name="Drula E."/>
            <person name="Henrissat B."/>
            <person name="Hansel C."/>
            <person name="Singer S."/>
            <person name="Hutchinson M.I."/>
            <person name="de Vries R.P."/>
            <person name="Natvig D.O."/>
            <person name="Powell A.J."/>
            <person name="Tsang A."/>
            <person name="Grigoriev I.V."/>
        </authorList>
    </citation>
    <scope>NUCLEOTIDE SEQUENCE [LARGE SCALE GENOMIC DNA]</scope>
    <source>
        <strain evidence="2 3">ATCC 24622</strain>
    </source>
</reference>
<gene>
    <name evidence="2" type="ORF">VTK73DRAFT_2850</name>
</gene>
<evidence type="ECO:0000313" key="2">
    <source>
        <dbReference type="EMBL" id="KAL1843432.1"/>
    </source>
</evidence>
<evidence type="ECO:0000313" key="3">
    <source>
        <dbReference type="Proteomes" id="UP001586593"/>
    </source>
</evidence>
<name>A0ABR3VNF3_9PEZI</name>
<protein>
    <submittedName>
        <fullName evidence="2">Uncharacterized protein</fullName>
    </submittedName>
</protein>